<protein>
    <recommendedName>
        <fullName evidence="8">WD repeat-containing protein 70</fullName>
    </recommendedName>
</protein>
<feature type="compositionally biased region" description="Basic and acidic residues" evidence="5">
    <location>
        <begin position="111"/>
        <end position="130"/>
    </location>
</feature>
<keyword evidence="2" id="KW-0677">Repeat</keyword>
<feature type="repeat" description="WD" evidence="4">
    <location>
        <begin position="293"/>
        <end position="328"/>
    </location>
</feature>
<proteinExistence type="inferred from homology"/>
<dbReference type="RefSeq" id="XP_030852481.1">
    <property type="nucleotide sequence ID" value="XM_030996621.1"/>
</dbReference>
<dbReference type="InterPro" id="IPR036322">
    <property type="entry name" value="WD40_repeat_dom_sf"/>
</dbReference>
<organism evidence="6 7">
    <name type="scientific">Strongylocentrotus purpuratus</name>
    <name type="common">Purple sea urchin</name>
    <dbReference type="NCBI Taxonomy" id="7668"/>
    <lineage>
        <taxon>Eukaryota</taxon>
        <taxon>Metazoa</taxon>
        <taxon>Echinodermata</taxon>
        <taxon>Eleutherozoa</taxon>
        <taxon>Echinozoa</taxon>
        <taxon>Echinoidea</taxon>
        <taxon>Euechinoidea</taxon>
        <taxon>Echinacea</taxon>
        <taxon>Camarodonta</taxon>
        <taxon>Echinidea</taxon>
        <taxon>Strongylocentrotidae</taxon>
        <taxon>Strongylocentrotus</taxon>
    </lineage>
</organism>
<dbReference type="EnsemblMetazoa" id="XM_030996621">
    <property type="protein sequence ID" value="XP_030852481"/>
    <property type="gene ID" value="LOC583554"/>
</dbReference>
<dbReference type="PROSITE" id="PS50082">
    <property type="entry name" value="WD_REPEATS_2"/>
    <property type="match status" value="3"/>
</dbReference>
<dbReference type="InterPro" id="IPR001680">
    <property type="entry name" value="WD40_rpt"/>
</dbReference>
<dbReference type="OrthoDB" id="10264376at2759"/>
<feature type="repeat" description="WD" evidence="4">
    <location>
        <begin position="192"/>
        <end position="224"/>
    </location>
</feature>
<feature type="compositionally biased region" description="Basic and acidic residues" evidence="5">
    <location>
        <begin position="7"/>
        <end position="18"/>
    </location>
</feature>
<reference evidence="6" key="2">
    <citation type="submission" date="2021-01" db="UniProtKB">
        <authorList>
            <consortium name="EnsemblMetazoa"/>
        </authorList>
    </citation>
    <scope>IDENTIFICATION</scope>
</reference>
<feature type="repeat" description="WD" evidence="4">
    <location>
        <begin position="389"/>
        <end position="430"/>
    </location>
</feature>
<dbReference type="InterPro" id="IPR051858">
    <property type="entry name" value="WD_repeat_GAD-1"/>
</dbReference>
<accession>A0A7M7PIM3</accession>
<dbReference type="PANTHER" id="PTHR16017:SF0">
    <property type="entry name" value="WD REPEAT-CONTAINING PROTEIN 70"/>
    <property type="match status" value="1"/>
</dbReference>
<dbReference type="PROSITE" id="PS50294">
    <property type="entry name" value="WD_REPEATS_REGION"/>
    <property type="match status" value="2"/>
</dbReference>
<dbReference type="InParanoid" id="A0A7M7PIM3"/>
<dbReference type="Pfam" id="PF00400">
    <property type="entry name" value="WD40"/>
    <property type="match status" value="4"/>
</dbReference>
<evidence type="ECO:0008006" key="8">
    <source>
        <dbReference type="Google" id="ProtNLM"/>
    </source>
</evidence>
<dbReference type="PROSITE" id="PS00678">
    <property type="entry name" value="WD_REPEATS_1"/>
    <property type="match status" value="1"/>
</dbReference>
<dbReference type="KEGG" id="spu:583554"/>
<dbReference type="Gene3D" id="2.130.10.10">
    <property type="entry name" value="YVTN repeat-like/Quinoprotein amine dehydrogenase"/>
    <property type="match status" value="1"/>
</dbReference>
<dbReference type="AlphaFoldDB" id="A0A7M7PIM3"/>
<keyword evidence="1 4" id="KW-0853">WD repeat</keyword>
<keyword evidence="7" id="KW-1185">Reference proteome</keyword>
<dbReference type="SMART" id="SM00320">
    <property type="entry name" value="WD40"/>
    <property type="match status" value="5"/>
</dbReference>
<feature type="compositionally biased region" description="Basic and acidic residues" evidence="5">
    <location>
        <begin position="570"/>
        <end position="585"/>
    </location>
</feature>
<feature type="region of interest" description="Disordered" evidence="5">
    <location>
        <begin position="639"/>
        <end position="680"/>
    </location>
</feature>
<evidence type="ECO:0000256" key="1">
    <source>
        <dbReference type="ARBA" id="ARBA00022574"/>
    </source>
</evidence>
<dbReference type="PANTHER" id="PTHR16017">
    <property type="entry name" value="GASTRULATION DEFECTIVE PROTEIN 1-RELATED"/>
    <property type="match status" value="1"/>
</dbReference>
<sequence>MDEDLEEMRALRAARWDQQKIAPAKKSAEKTSSTQLATHSHPRPSSSASLETSQESEDSDMAKMMGFSGFGNGKKARTFDLDKMFEQTRRTAQETSKRSSKDDSGDDDDNTDSKKDDPRKKAGNKSRQDDNGDDDDDDMIGPPLPPGFSRPSTSKKASGADSDDDDEEEYEDDEEDNLPPEKKIPATHEIVLNHGNKSVSAVALDPSGSRLVTGGYDFDVRFWDFAAMDPSLNSFRSFQPFECHQIRTLQYSITGDRILMVAAKPQAKVVDRDGFEVMECAKGDQYIVDMGKTKGHTAMLNGGAWNPKVKEEFITCANDGTVRVWDVNQAWKQQLVIKFRNQGGQKTNPMCCVYSRDAKLISAGCLDGSIQLWDMKRPLVRPTFHQKTAHGKGTETSCITFSYDNQIFVTRGGDDTMKSWDLRNFKRPVNVVTGLESFYQVSECCFSPDDKMILAGQSVRREQEGKLMFYDRNTFNKITELECGQGSVVRCLWHPKLNQIIIGSGSGLAKVFYDPNRSHRGAKLCMVKKRRNRVEPDIVKSEHVIAPIMSRRGRHRNKEEPMEMMAYKKQMKDRQDPVKSRKPDLPIKQGQGGRIAAGGSTLSRYVAIQIALTKKVDPNIDAREAILRHAKDAEEKPLWIAPAYKHTQPNPIFHESDEEEEDDERPSWAKKAKMDSDSKK</sequence>
<evidence type="ECO:0000313" key="7">
    <source>
        <dbReference type="Proteomes" id="UP000007110"/>
    </source>
</evidence>
<dbReference type="Proteomes" id="UP000007110">
    <property type="component" value="Unassembled WGS sequence"/>
</dbReference>
<dbReference type="FunFam" id="2.130.10.10:FF:001933">
    <property type="entry name" value="WD repeat-containing protein 70"/>
    <property type="match status" value="1"/>
</dbReference>
<comment type="similarity">
    <text evidence="3">Belongs to the WD repeat GAD-1 family.</text>
</comment>
<dbReference type="SUPFAM" id="SSF50978">
    <property type="entry name" value="WD40 repeat-like"/>
    <property type="match status" value="1"/>
</dbReference>
<evidence type="ECO:0000256" key="4">
    <source>
        <dbReference type="PROSITE-ProRule" id="PRU00221"/>
    </source>
</evidence>
<dbReference type="InterPro" id="IPR019775">
    <property type="entry name" value="WD40_repeat_CS"/>
</dbReference>
<reference evidence="7" key="1">
    <citation type="submission" date="2015-02" db="EMBL/GenBank/DDBJ databases">
        <title>Genome sequencing for Strongylocentrotus purpuratus.</title>
        <authorList>
            <person name="Murali S."/>
            <person name="Liu Y."/>
            <person name="Vee V."/>
            <person name="English A."/>
            <person name="Wang M."/>
            <person name="Skinner E."/>
            <person name="Han Y."/>
            <person name="Muzny D.M."/>
            <person name="Worley K.C."/>
            <person name="Gibbs R.A."/>
        </authorList>
    </citation>
    <scope>NUCLEOTIDE SEQUENCE</scope>
</reference>
<feature type="region of interest" description="Disordered" evidence="5">
    <location>
        <begin position="1"/>
        <end position="182"/>
    </location>
</feature>
<feature type="region of interest" description="Disordered" evidence="5">
    <location>
        <begin position="569"/>
        <end position="594"/>
    </location>
</feature>
<dbReference type="GeneID" id="583554"/>
<dbReference type="GO" id="GO:0005634">
    <property type="term" value="C:nucleus"/>
    <property type="evidence" value="ECO:0000318"/>
    <property type="project" value="GO_Central"/>
</dbReference>
<feature type="compositionally biased region" description="Acidic residues" evidence="5">
    <location>
        <begin position="161"/>
        <end position="178"/>
    </location>
</feature>
<dbReference type="OMA" id="HYAETNV"/>
<dbReference type="InterPro" id="IPR015943">
    <property type="entry name" value="WD40/YVTN_repeat-like_dom_sf"/>
</dbReference>
<evidence type="ECO:0000313" key="6">
    <source>
        <dbReference type="EnsemblMetazoa" id="XP_030852481"/>
    </source>
</evidence>
<name>A0A7M7PIM3_STRPU</name>
<evidence type="ECO:0000256" key="2">
    <source>
        <dbReference type="ARBA" id="ARBA00022737"/>
    </source>
</evidence>
<evidence type="ECO:0000256" key="5">
    <source>
        <dbReference type="SAM" id="MobiDB-lite"/>
    </source>
</evidence>
<dbReference type="GO" id="GO:0035861">
    <property type="term" value="C:site of double-strand break"/>
    <property type="evidence" value="ECO:0000318"/>
    <property type="project" value="GO_Central"/>
</dbReference>
<evidence type="ECO:0000256" key="3">
    <source>
        <dbReference type="ARBA" id="ARBA00038343"/>
    </source>
</evidence>
<feature type="compositionally biased region" description="Basic and acidic residues" evidence="5">
    <location>
        <begin position="77"/>
        <end position="103"/>
    </location>
</feature>